<evidence type="ECO:0000256" key="6">
    <source>
        <dbReference type="ARBA" id="ARBA00022597"/>
    </source>
</evidence>
<proteinExistence type="inferred from homology"/>
<feature type="transmembrane region" description="Helical" evidence="11">
    <location>
        <begin position="140"/>
        <end position="163"/>
    </location>
</feature>
<keyword evidence="5" id="KW-1003">Cell membrane</keyword>
<accession>A0A7V3YHP0</accession>
<dbReference type="AlphaFoldDB" id="A0A7V3YHP0"/>
<keyword evidence="8 11" id="KW-1133">Transmembrane helix</keyword>
<feature type="transmembrane region" description="Helical" evidence="11">
    <location>
        <begin position="12"/>
        <end position="33"/>
    </location>
</feature>
<reference evidence="13" key="1">
    <citation type="journal article" date="2020" name="mSystems">
        <title>Genome- and Community-Level Interaction Insights into Carbon Utilization and Element Cycling Functions of Hydrothermarchaeota in Hydrothermal Sediment.</title>
        <authorList>
            <person name="Zhou Z."/>
            <person name="Liu Y."/>
            <person name="Xu W."/>
            <person name="Pan J."/>
            <person name="Luo Z.H."/>
            <person name="Li M."/>
        </authorList>
    </citation>
    <scope>NUCLEOTIDE SEQUENCE [LARGE SCALE GENOMIC DNA]</scope>
    <source>
        <strain evidence="13">SpSt-747</strain>
    </source>
</reference>
<evidence type="ECO:0000256" key="7">
    <source>
        <dbReference type="ARBA" id="ARBA00022692"/>
    </source>
</evidence>
<evidence type="ECO:0000256" key="5">
    <source>
        <dbReference type="ARBA" id="ARBA00022475"/>
    </source>
</evidence>
<evidence type="ECO:0000256" key="8">
    <source>
        <dbReference type="ARBA" id="ARBA00022989"/>
    </source>
</evidence>
<dbReference type="PANTHER" id="PTHR32243:SF50">
    <property type="entry name" value="MALTOSE_MALTODEXTRIN TRANSPORT SYSTEM PERMEASE PROTEIN MALG"/>
    <property type="match status" value="1"/>
</dbReference>
<evidence type="ECO:0000256" key="1">
    <source>
        <dbReference type="ARBA" id="ARBA00002264"/>
    </source>
</evidence>
<dbReference type="PROSITE" id="PS50928">
    <property type="entry name" value="ABC_TM1"/>
    <property type="match status" value="1"/>
</dbReference>
<dbReference type="CDD" id="cd06261">
    <property type="entry name" value="TM_PBP2"/>
    <property type="match status" value="1"/>
</dbReference>
<keyword evidence="6" id="KW-0762">Sugar transport</keyword>
<comment type="function">
    <text evidence="1">Part of the ABC transporter complex MalEFGK involved in maltose/maltodextrin import. Probably responsible for the translocation of the substrate across the membrane.</text>
</comment>
<dbReference type="InterPro" id="IPR035906">
    <property type="entry name" value="MetI-like_sf"/>
</dbReference>
<feature type="transmembrane region" description="Helical" evidence="11">
    <location>
        <begin position="76"/>
        <end position="98"/>
    </location>
</feature>
<dbReference type="Gene3D" id="1.10.3720.10">
    <property type="entry name" value="MetI-like"/>
    <property type="match status" value="1"/>
</dbReference>
<feature type="transmembrane region" description="Helical" evidence="11">
    <location>
        <begin position="247"/>
        <end position="266"/>
    </location>
</feature>
<name>A0A7V3YHP0_9BACT</name>
<feature type="transmembrane region" description="Helical" evidence="11">
    <location>
        <begin position="107"/>
        <end position="128"/>
    </location>
</feature>
<protein>
    <recommendedName>
        <fullName evidence="10">Maltose/maltodextrin transport system permease protein MalG</fullName>
    </recommendedName>
</protein>
<comment type="caution">
    <text evidence="13">The sequence shown here is derived from an EMBL/GenBank/DDBJ whole genome shotgun (WGS) entry which is preliminary data.</text>
</comment>
<dbReference type="EMBL" id="DTFV01000119">
    <property type="protein sequence ID" value="HGI31297.1"/>
    <property type="molecule type" value="Genomic_DNA"/>
</dbReference>
<sequence>MDFEDRRTNLLVTYVLLVLYVFVTLFPFYWIFISSVTPKHKLFSIPPLYFPRYFTMENFSRMINNIPFYAYLRNSLWFSLSSSAISVLLSFFAAYAFARIRFRGSNVLLLLFLMSIALPPITTVIPLYELYGRVNLLNRIEGMVVAMSSLITPFTIWVLIAFIKQVPVEIEEAAAIDGAGFFRILFRISLPLILPAVGTMFVINFITSWNELLYPLVFGVDAKSKTLTVGLTEVALESTAYGKPWDLMSALSVVMIIPVVVLVIIFQRTIVEGLTRGAIK</sequence>
<keyword evidence="9 11" id="KW-0472">Membrane</keyword>
<evidence type="ECO:0000256" key="4">
    <source>
        <dbReference type="ARBA" id="ARBA00022448"/>
    </source>
</evidence>
<evidence type="ECO:0000256" key="10">
    <source>
        <dbReference type="ARBA" id="ARBA00041109"/>
    </source>
</evidence>
<dbReference type="InterPro" id="IPR000515">
    <property type="entry name" value="MetI-like"/>
</dbReference>
<dbReference type="GO" id="GO:0005886">
    <property type="term" value="C:plasma membrane"/>
    <property type="evidence" value="ECO:0007669"/>
    <property type="project" value="UniProtKB-SubCell"/>
</dbReference>
<dbReference type="InterPro" id="IPR050901">
    <property type="entry name" value="BP-dep_ABC_trans_perm"/>
</dbReference>
<comment type="subcellular location">
    <subcellularLocation>
        <location evidence="2 11">Cell membrane</location>
        <topology evidence="2 11">Multi-pass membrane protein</topology>
    </subcellularLocation>
</comment>
<evidence type="ECO:0000313" key="13">
    <source>
        <dbReference type="EMBL" id="HGI31297.1"/>
    </source>
</evidence>
<dbReference type="GO" id="GO:0055085">
    <property type="term" value="P:transmembrane transport"/>
    <property type="evidence" value="ECO:0007669"/>
    <property type="project" value="InterPro"/>
</dbReference>
<dbReference type="PANTHER" id="PTHR32243">
    <property type="entry name" value="MALTOSE TRANSPORT SYSTEM PERMEASE-RELATED"/>
    <property type="match status" value="1"/>
</dbReference>
<feature type="transmembrane region" description="Helical" evidence="11">
    <location>
        <begin position="184"/>
        <end position="206"/>
    </location>
</feature>
<dbReference type="SUPFAM" id="SSF161098">
    <property type="entry name" value="MetI-like"/>
    <property type="match status" value="1"/>
</dbReference>
<gene>
    <name evidence="13" type="ORF">ENV30_08350</name>
</gene>
<keyword evidence="7 11" id="KW-0812">Transmembrane</keyword>
<organism evidence="13">
    <name type="scientific">Candidatus Caldatribacterium californiense</name>
    <dbReference type="NCBI Taxonomy" id="1454726"/>
    <lineage>
        <taxon>Bacteria</taxon>
        <taxon>Pseudomonadati</taxon>
        <taxon>Atribacterota</taxon>
        <taxon>Atribacteria</taxon>
        <taxon>Atribacterales</taxon>
        <taxon>Candidatus Caldatribacteriaceae</taxon>
        <taxon>Candidatus Caldatribacterium</taxon>
    </lineage>
</organism>
<evidence type="ECO:0000256" key="9">
    <source>
        <dbReference type="ARBA" id="ARBA00023136"/>
    </source>
</evidence>
<feature type="domain" description="ABC transmembrane type-1" evidence="12">
    <location>
        <begin position="72"/>
        <end position="266"/>
    </location>
</feature>
<comment type="similarity">
    <text evidence="3">Belongs to the binding-protein-dependent transport system permease family. MalFG subfamily.</text>
</comment>
<evidence type="ECO:0000256" key="2">
    <source>
        <dbReference type="ARBA" id="ARBA00004651"/>
    </source>
</evidence>
<dbReference type="Pfam" id="PF00528">
    <property type="entry name" value="BPD_transp_1"/>
    <property type="match status" value="1"/>
</dbReference>
<evidence type="ECO:0000256" key="11">
    <source>
        <dbReference type="RuleBase" id="RU363032"/>
    </source>
</evidence>
<evidence type="ECO:0000256" key="3">
    <source>
        <dbReference type="ARBA" id="ARBA00009047"/>
    </source>
</evidence>
<keyword evidence="4 11" id="KW-0813">Transport</keyword>
<evidence type="ECO:0000259" key="12">
    <source>
        <dbReference type="PROSITE" id="PS50928"/>
    </source>
</evidence>